<evidence type="ECO:0000313" key="5">
    <source>
        <dbReference type="Proteomes" id="UP000801428"/>
    </source>
</evidence>
<dbReference type="Pfam" id="PF24883">
    <property type="entry name" value="NPHP3_N"/>
    <property type="match status" value="1"/>
</dbReference>
<keyword evidence="5" id="KW-1185">Reference proteome</keyword>
<feature type="domain" description="NACHT" evidence="3">
    <location>
        <begin position="272"/>
        <end position="422"/>
    </location>
</feature>
<proteinExistence type="predicted"/>
<protein>
    <recommendedName>
        <fullName evidence="3">NACHT domain-containing protein</fullName>
    </recommendedName>
</protein>
<evidence type="ECO:0000256" key="1">
    <source>
        <dbReference type="ARBA" id="ARBA00022737"/>
    </source>
</evidence>
<dbReference type="Gene3D" id="1.25.40.10">
    <property type="entry name" value="Tetratricopeptide repeat domain"/>
    <property type="match status" value="1"/>
</dbReference>
<dbReference type="EMBL" id="SWKU01000006">
    <property type="protein sequence ID" value="KAF3005733.1"/>
    <property type="molecule type" value="Genomic_DNA"/>
</dbReference>
<name>A0A9P4TJD7_CURKU</name>
<evidence type="ECO:0000256" key="2">
    <source>
        <dbReference type="SAM" id="MobiDB-lite"/>
    </source>
</evidence>
<dbReference type="Proteomes" id="UP000801428">
    <property type="component" value="Unassembled WGS sequence"/>
</dbReference>
<evidence type="ECO:0000313" key="4">
    <source>
        <dbReference type="EMBL" id="KAF3005733.1"/>
    </source>
</evidence>
<dbReference type="Gene3D" id="3.40.50.300">
    <property type="entry name" value="P-loop containing nucleotide triphosphate hydrolases"/>
    <property type="match status" value="1"/>
</dbReference>
<reference evidence="4" key="1">
    <citation type="submission" date="2019-04" db="EMBL/GenBank/DDBJ databases">
        <title>Sequencing of skin fungus with MAO and IRED activity.</title>
        <authorList>
            <person name="Marsaioli A.J."/>
            <person name="Bonatto J.M.C."/>
            <person name="Reis Junior O."/>
        </authorList>
    </citation>
    <scope>NUCLEOTIDE SEQUENCE</scope>
    <source>
        <strain evidence="4">30M1</strain>
    </source>
</reference>
<feature type="region of interest" description="Disordered" evidence="2">
    <location>
        <begin position="614"/>
        <end position="659"/>
    </location>
</feature>
<dbReference type="SUPFAM" id="SSF52540">
    <property type="entry name" value="P-loop containing nucleoside triphosphate hydrolases"/>
    <property type="match status" value="1"/>
</dbReference>
<dbReference type="InterPro" id="IPR007111">
    <property type="entry name" value="NACHT_NTPase"/>
</dbReference>
<dbReference type="OrthoDB" id="448455at2759"/>
<dbReference type="InterPro" id="IPR031350">
    <property type="entry name" value="Goodbye_dom"/>
</dbReference>
<comment type="caution">
    <text evidence="4">The sequence shown here is derived from an EMBL/GenBank/DDBJ whole genome shotgun (WGS) entry which is preliminary data.</text>
</comment>
<feature type="compositionally biased region" description="Polar residues" evidence="2">
    <location>
        <begin position="615"/>
        <end position="631"/>
    </location>
</feature>
<dbReference type="PANTHER" id="PTHR10039">
    <property type="entry name" value="AMELOGENIN"/>
    <property type="match status" value="1"/>
</dbReference>
<dbReference type="InterPro" id="IPR056884">
    <property type="entry name" value="NPHP3-like_N"/>
</dbReference>
<accession>A0A9P4TJD7</accession>
<dbReference type="PANTHER" id="PTHR10039:SF17">
    <property type="entry name" value="FUNGAL STAND N-TERMINAL GOODBYE DOMAIN-CONTAINING PROTEIN-RELATED"/>
    <property type="match status" value="1"/>
</dbReference>
<organism evidence="4 5">
    <name type="scientific">Curvularia kusanoi</name>
    <name type="common">Cochliobolus kusanoi</name>
    <dbReference type="NCBI Taxonomy" id="90978"/>
    <lineage>
        <taxon>Eukaryota</taxon>
        <taxon>Fungi</taxon>
        <taxon>Dikarya</taxon>
        <taxon>Ascomycota</taxon>
        <taxon>Pezizomycotina</taxon>
        <taxon>Dothideomycetes</taxon>
        <taxon>Pleosporomycetidae</taxon>
        <taxon>Pleosporales</taxon>
        <taxon>Pleosporineae</taxon>
        <taxon>Pleosporaceae</taxon>
        <taxon>Curvularia</taxon>
    </lineage>
</organism>
<dbReference type="SUPFAM" id="SSF48452">
    <property type="entry name" value="TPR-like"/>
    <property type="match status" value="1"/>
</dbReference>
<dbReference type="Pfam" id="PF17109">
    <property type="entry name" value="Goodbye"/>
    <property type="match status" value="1"/>
</dbReference>
<dbReference type="InterPro" id="IPR011990">
    <property type="entry name" value="TPR-like_helical_dom_sf"/>
</dbReference>
<sequence>MAQQNADLKSLWEEAVREYFSKTQQKPEAQKWTQSMTTQADLNDLIGQQEAEFSQFRSSHKKFWSVLRETMGQLQNIGGIAQAALQFSPFAPAAVIVQAGLGLVRAGAAVSETYDDLETLFRTVRDITDRVDEYLQGPIDDKIHRVLIRLLTSLLDAFGEGAATVQRGRGKELIRRVLKREDKIKSALQRVQELERTEIALVAATTRSTTQRTEKNINDERHRILLREKLCADAAADNEKFGKDIESSRLSQSGAWVLEEELYKQWYTMKFPVLWVLGQPGAGKTYLASRIISEIRGKSHLMSYFYMRESMNTQHTLEVLIKVISYQITRLQDAYRQRITQYCSGDDGESISGMTWEELFTKLLVEPLSDDVAKPVFVVIDGVDEATSTEQELIVKLTRKLSDLQNTSHRQPKLQLLLLARPELQYNISNTWQGGRRLPKMLRIEPAMSKSDIENFVRKRVEKDVHLLRKLQPKQSKTLKKHIVKTISNSSDGMFLLAKLMLTELENINKVALVRETLTKPPKGLGDMFQRVIVRLDMIGGFDKQDLNELIMWVACAKRDLLLGELDLVLNLRDVLDNGISALEEELRTRFGSFFTIVSTEIDRNGGKLEIENAASGTGSEAEPDNSSGMTSEGEEKCKESSEDEGDIDSDGSSSCEFEEDVPPNYFTATVKFSHASVGQHFRRVPLHRGIGMDLNFAQAHIALTCSQFLADNLRDGHSKPWREPDLMKYSVDHFLDHFEEVDFKQLKLCHPDIYISLSKAVASLFRDRDSIAIQQSHTVAAARLSSWSFYPWQMNHDVLGIEHFNGQTIPEHDAEDCKPWTLSSNRHFELIAQTIPPEEIRAMASLSDMKKDALFHRVLGSNLAKINTQQHLQSALEEFELSIQLAEDTTCVCETHLDKAKILFALGMFDEAIKFASFALKSLPEDGCHENVKRALLELMSDANLRVGNQERALKMARDLQRSNPYFAKEAYRLIVIAHHAGNYTETTNFLRSAYETYDGACLLGRVMTYHTPQRSSIEYMSIACKEMGELDLARKAFQSVRKQAWLWKDTEEIAAADGAIAQLNYGFYREDETAIALWESIIREFPSTIPAFEASFFLMPWYFSKAQNADPIEITLWESKMERLGDVIESMTPTANLYPTHYEVPALLAKWYTTQGKMEKARATIRPFIDHCMGEITNQGSSNDYYAYTHLSRALLCVGDRQNAAISSAFTKPLHNSQKLLEKAWRTTSNGGTTDNFFGRCDGACGRTEASFKSWNVCEICVDIAFCDECLPKVRAGAAQFRVCDPKHPHLEIYPPKGLVTKGPEGYRVHLDDGREVSDDEWLAMISHEWL</sequence>
<dbReference type="PROSITE" id="PS50837">
    <property type="entry name" value="NACHT"/>
    <property type="match status" value="1"/>
</dbReference>
<keyword evidence="1" id="KW-0677">Repeat</keyword>
<evidence type="ECO:0000259" key="3">
    <source>
        <dbReference type="PROSITE" id="PS50837"/>
    </source>
</evidence>
<dbReference type="InterPro" id="IPR027417">
    <property type="entry name" value="P-loop_NTPase"/>
</dbReference>
<gene>
    <name evidence="4" type="ORF">E8E13_006435</name>
</gene>